<dbReference type="SMART" id="SM00906">
    <property type="entry name" value="Fungal_trans"/>
    <property type="match status" value="1"/>
</dbReference>
<keyword evidence="3" id="KW-0238">DNA-binding</keyword>
<feature type="region of interest" description="Disordered" evidence="6">
    <location>
        <begin position="547"/>
        <end position="613"/>
    </location>
</feature>
<name>A0A4S4KEK9_9APHY</name>
<feature type="domain" description="Xylanolytic transcriptional activator regulatory" evidence="7">
    <location>
        <begin position="251"/>
        <end position="327"/>
    </location>
</feature>
<dbReference type="GO" id="GO:0000976">
    <property type="term" value="F:transcription cis-regulatory region binding"/>
    <property type="evidence" value="ECO:0007669"/>
    <property type="project" value="TreeGrafter"/>
</dbReference>
<feature type="compositionally biased region" description="Polar residues" evidence="6">
    <location>
        <begin position="567"/>
        <end position="604"/>
    </location>
</feature>
<evidence type="ECO:0000259" key="7">
    <source>
        <dbReference type="SMART" id="SM00906"/>
    </source>
</evidence>
<evidence type="ECO:0000313" key="8">
    <source>
        <dbReference type="EMBL" id="THG96604.1"/>
    </source>
</evidence>
<keyword evidence="5" id="KW-0539">Nucleus</keyword>
<feature type="compositionally biased region" description="Low complexity" evidence="6">
    <location>
        <begin position="554"/>
        <end position="566"/>
    </location>
</feature>
<evidence type="ECO:0000256" key="2">
    <source>
        <dbReference type="ARBA" id="ARBA00023015"/>
    </source>
</evidence>
<dbReference type="PANTHER" id="PTHR31845:SF19">
    <property type="entry name" value="TRANSCRIPTION FACTOR DOMAIN-CONTAINING PROTEIN"/>
    <property type="match status" value="1"/>
</dbReference>
<evidence type="ECO:0000256" key="4">
    <source>
        <dbReference type="ARBA" id="ARBA00023163"/>
    </source>
</evidence>
<dbReference type="InterPro" id="IPR007219">
    <property type="entry name" value="XnlR_reg_dom"/>
</dbReference>
<dbReference type="AlphaFoldDB" id="A0A4S4KEK9"/>
<evidence type="ECO:0000313" key="9">
    <source>
        <dbReference type="Proteomes" id="UP000309038"/>
    </source>
</evidence>
<dbReference type="EMBL" id="SGPJ01000223">
    <property type="protein sequence ID" value="THG96604.1"/>
    <property type="molecule type" value="Genomic_DNA"/>
</dbReference>
<keyword evidence="2" id="KW-0805">Transcription regulation</keyword>
<accession>A0A4S4KEK9</accession>
<evidence type="ECO:0000256" key="1">
    <source>
        <dbReference type="ARBA" id="ARBA00004123"/>
    </source>
</evidence>
<organism evidence="8 9">
    <name type="scientific">Hermanssonia centrifuga</name>
    <dbReference type="NCBI Taxonomy" id="98765"/>
    <lineage>
        <taxon>Eukaryota</taxon>
        <taxon>Fungi</taxon>
        <taxon>Dikarya</taxon>
        <taxon>Basidiomycota</taxon>
        <taxon>Agaricomycotina</taxon>
        <taxon>Agaricomycetes</taxon>
        <taxon>Polyporales</taxon>
        <taxon>Meruliaceae</taxon>
        <taxon>Hermanssonia</taxon>
    </lineage>
</organism>
<dbReference type="InterPro" id="IPR051089">
    <property type="entry name" value="prtT"/>
</dbReference>
<keyword evidence="4" id="KW-0804">Transcription</keyword>
<feature type="region of interest" description="Disordered" evidence="6">
    <location>
        <begin position="83"/>
        <end position="146"/>
    </location>
</feature>
<feature type="region of interest" description="Disordered" evidence="6">
    <location>
        <begin position="1"/>
        <end position="20"/>
    </location>
</feature>
<dbReference type="GO" id="GO:0000981">
    <property type="term" value="F:DNA-binding transcription factor activity, RNA polymerase II-specific"/>
    <property type="evidence" value="ECO:0007669"/>
    <property type="project" value="TreeGrafter"/>
</dbReference>
<dbReference type="Proteomes" id="UP000309038">
    <property type="component" value="Unassembled WGS sequence"/>
</dbReference>
<evidence type="ECO:0000256" key="5">
    <source>
        <dbReference type="ARBA" id="ARBA00023242"/>
    </source>
</evidence>
<dbReference type="GO" id="GO:0005634">
    <property type="term" value="C:nucleus"/>
    <property type="evidence" value="ECO:0007669"/>
    <property type="project" value="UniProtKB-SubCell"/>
</dbReference>
<gene>
    <name evidence="8" type="ORF">EW026_g5262</name>
</gene>
<dbReference type="GO" id="GO:0006351">
    <property type="term" value="P:DNA-templated transcription"/>
    <property type="evidence" value="ECO:0007669"/>
    <property type="project" value="InterPro"/>
</dbReference>
<comment type="caution">
    <text evidence="8">The sequence shown here is derived from an EMBL/GenBank/DDBJ whole genome shotgun (WGS) entry which is preliminary data.</text>
</comment>
<comment type="subcellular location">
    <subcellularLocation>
        <location evidence="1">Nucleus</location>
    </subcellularLocation>
</comment>
<dbReference type="PANTHER" id="PTHR31845">
    <property type="entry name" value="FINGER DOMAIN PROTEIN, PUTATIVE-RELATED"/>
    <property type="match status" value="1"/>
</dbReference>
<dbReference type="GO" id="GO:0008270">
    <property type="term" value="F:zinc ion binding"/>
    <property type="evidence" value="ECO:0007669"/>
    <property type="project" value="InterPro"/>
</dbReference>
<dbReference type="CDD" id="cd12148">
    <property type="entry name" value="fungal_TF_MHR"/>
    <property type="match status" value="1"/>
</dbReference>
<reference evidence="8 9" key="1">
    <citation type="submission" date="2019-02" db="EMBL/GenBank/DDBJ databases">
        <title>Genome sequencing of the rare red list fungi Phlebia centrifuga.</title>
        <authorList>
            <person name="Buettner E."/>
            <person name="Kellner H."/>
        </authorList>
    </citation>
    <scope>NUCLEOTIDE SEQUENCE [LARGE SCALE GENOMIC DNA]</scope>
    <source>
        <strain evidence="8 9">DSM 108282</strain>
    </source>
</reference>
<evidence type="ECO:0000256" key="3">
    <source>
        <dbReference type="ARBA" id="ARBA00023125"/>
    </source>
</evidence>
<sequence length="706" mass="79743">MSSHAESIEESHTDDVSESSKREYLLAQIRQKDTIIESLLKQLHNPYLATPLSIASYRMATSPSDQNNRNVIAWLDRLQDSVRTAGRSGGPQAFNLDSRTRQDGAEDDSEQESEREELDEPTERGSIGTQRGAVRNGDEEQLQLIPDPTVPLGLIADLALNNSRKTSMKDGDETDDDNLGVANETYFRPVCAVASRYYEMKSEIYPIAMHFAKHAAANALITGWKSVELAQAYIIMSIYGVPARRWEEDRGWLYTGLAIRIATDLNLHQAPTIKPTSERHEREIMNKIRVWLNCFNMDRSTATQFGKPSTIKEDYIVRRSDDWYKMSHYNHPYDIGLCGYTSQLRIMARFHDEIYSDPDSLTGLNERVDFREIALRHDVDLSNYFEDWTRRFAEDSDMDADPACKFRASLLPFFTNYSRLVMYSFAFQQAFRRGISIDDQLVVDKCFKAATDVIFAMLDGLAPSGFERYAPDSHFIFATFASAFLLKLLKPEFAVLVKKDQEEQIFQLIGRLIQNLNSPEIAIDDRHTPRLHARFLASLLSRHKRDVASSTRFQQTEPPQGQTTTGSAGRSTTQPGTDQASMQQVFSMSPASSPQGNVPQTQPTGRMHTPPDNAVPVEQVYQQETYTADASPDVLDFNSNVNGAFEEELFGGALLALKSSSYWDNMMMPGFQWSESRANEPYHDSVLGIPNSFNSFGTGEVHVASY</sequence>
<feature type="compositionally biased region" description="Acidic residues" evidence="6">
    <location>
        <begin position="105"/>
        <end position="120"/>
    </location>
</feature>
<proteinExistence type="predicted"/>
<protein>
    <recommendedName>
        <fullName evidence="7">Xylanolytic transcriptional activator regulatory domain-containing protein</fullName>
    </recommendedName>
</protein>
<keyword evidence="9" id="KW-1185">Reference proteome</keyword>
<evidence type="ECO:0000256" key="6">
    <source>
        <dbReference type="SAM" id="MobiDB-lite"/>
    </source>
</evidence>
<dbReference type="Pfam" id="PF04082">
    <property type="entry name" value="Fungal_trans"/>
    <property type="match status" value="1"/>
</dbReference>